<comment type="caution">
    <text evidence="8">The sequence shown here is derived from an EMBL/GenBank/DDBJ whole genome shotgun (WGS) entry which is preliminary data.</text>
</comment>
<dbReference type="PANTHER" id="PTHR30294:SF29">
    <property type="entry name" value="MULTIDRUG ABC TRANSPORTER PERMEASE YBHS-RELATED"/>
    <property type="match status" value="1"/>
</dbReference>
<comment type="subcellular location">
    <subcellularLocation>
        <location evidence="1">Cell membrane</location>
        <topology evidence="1">Multi-pass membrane protein</topology>
    </subcellularLocation>
</comment>
<evidence type="ECO:0000256" key="6">
    <source>
        <dbReference type="SAM" id="Phobius"/>
    </source>
</evidence>
<dbReference type="AlphaFoldDB" id="A0A9D1Q619"/>
<dbReference type="EMBL" id="DXHP01000108">
    <property type="protein sequence ID" value="HIW06643.1"/>
    <property type="molecule type" value="Genomic_DNA"/>
</dbReference>
<evidence type="ECO:0000256" key="5">
    <source>
        <dbReference type="ARBA" id="ARBA00023136"/>
    </source>
</evidence>
<organism evidence="8 9">
    <name type="scientific">Candidatus Ignatzschineria merdigallinarum</name>
    <dbReference type="NCBI Taxonomy" id="2838621"/>
    <lineage>
        <taxon>Bacteria</taxon>
        <taxon>Pseudomonadati</taxon>
        <taxon>Pseudomonadota</taxon>
        <taxon>Gammaproteobacteria</taxon>
        <taxon>Cardiobacteriales</taxon>
        <taxon>Ignatzschineriaceae</taxon>
        <taxon>Ignatzschineria</taxon>
    </lineage>
</organism>
<gene>
    <name evidence="8" type="ORF">H9889_04890</name>
</gene>
<evidence type="ECO:0000256" key="2">
    <source>
        <dbReference type="ARBA" id="ARBA00022475"/>
    </source>
</evidence>
<evidence type="ECO:0000256" key="4">
    <source>
        <dbReference type="ARBA" id="ARBA00022989"/>
    </source>
</evidence>
<evidence type="ECO:0000256" key="3">
    <source>
        <dbReference type="ARBA" id="ARBA00022692"/>
    </source>
</evidence>
<dbReference type="Pfam" id="PF12698">
    <property type="entry name" value="ABC2_membrane_3"/>
    <property type="match status" value="1"/>
</dbReference>
<keyword evidence="3 6" id="KW-0812">Transmembrane</keyword>
<keyword evidence="4 6" id="KW-1133">Transmembrane helix</keyword>
<proteinExistence type="predicted"/>
<dbReference type="GO" id="GO:0005886">
    <property type="term" value="C:plasma membrane"/>
    <property type="evidence" value="ECO:0007669"/>
    <property type="project" value="UniProtKB-SubCell"/>
</dbReference>
<feature type="transmembrane region" description="Helical" evidence="6">
    <location>
        <begin position="294"/>
        <end position="313"/>
    </location>
</feature>
<dbReference type="InterPro" id="IPR013525">
    <property type="entry name" value="ABC2_TM"/>
</dbReference>
<dbReference type="Gene3D" id="3.40.1710.10">
    <property type="entry name" value="abc type-2 transporter like domain"/>
    <property type="match status" value="1"/>
</dbReference>
<evidence type="ECO:0000259" key="7">
    <source>
        <dbReference type="Pfam" id="PF12698"/>
    </source>
</evidence>
<evidence type="ECO:0000313" key="9">
    <source>
        <dbReference type="Proteomes" id="UP000823934"/>
    </source>
</evidence>
<evidence type="ECO:0000313" key="8">
    <source>
        <dbReference type="EMBL" id="HIW06643.1"/>
    </source>
</evidence>
<keyword evidence="5 6" id="KW-0472">Membrane</keyword>
<feature type="transmembrane region" description="Helical" evidence="6">
    <location>
        <begin position="265"/>
        <end position="288"/>
    </location>
</feature>
<feature type="transmembrane region" description="Helical" evidence="6">
    <location>
        <begin position="193"/>
        <end position="215"/>
    </location>
</feature>
<dbReference type="PANTHER" id="PTHR30294">
    <property type="entry name" value="MEMBRANE COMPONENT OF ABC TRANSPORTER YHHJ-RELATED"/>
    <property type="match status" value="1"/>
</dbReference>
<sequence>MNNIILSMKEEMDAMLSGRFIPYYKVAIILVFIVATIFSVLYRHGVIFEGKIAVIDLDASQSSTQLIQQIDTSSFIKISEVFNNPVDPVTLVAHDRNLGVLYIPKNFEKSLLKGDQSVSLGYFIDDSNEAQNSKTFASMSQIIPQFGAEVSINKVASLGMGDQASEAILSPITLGSRYMFNPSNNATNSLTTIFIYFVASLNFGLTVLMIIGRLKVTGMWNTVFERGPLALISRIIPYAFFYTVGLTVISAILIIFGLQRFEGNYFAYIPSIFMTGLGFGLCAFILGWKAPDPGAGASKMILLVPPGFILGGAKMTVGILPYWGFIFSYCFPLVWLYRFYRDFAIKGQSLFDMLPSYGAFIFYLTILSALVTFRYYRSEQAMRKNVSVKNNAVVS</sequence>
<keyword evidence="2" id="KW-1003">Cell membrane</keyword>
<dbReference type="Proteomes" id="UP000823934">
    <property type="component" value="Unassembled WGS sequence"/>
</dbReference>
<protein>
    <submittedName>
        <fullName evidence="8">ABC transporter permease</fullName>
    </submittedName>
</protein>
<accession>A0A9D1Q619</accession>
<name>A0A9D1Q619_9GAMM</name>
<feature type="transmembrane region" description="Helical" evidence="6">
    <location>
        <begin position="357"/>
        <end position="376"/>
    </location>
</feature>
<feature type="transmembrane region" description="Helical" evidence="6">
    <location>
        <begin position="320"/>
        <end position="337"/>
    </location>
</feature>
<reference evidence="8" key="1">
    <citation type="journal article" date="2021" name="PeerJ">
        <title>Extensive microbial diversity within the chicken gut microbiome revealed by metagenomics and culture.</title>
        <authorList>
            <person name="Gilroy R."/>
            <person name="Ravi A."/>
            <person name="Getino M."/>
            <person name="Pursley I."/>
            <person name="Horton D.L."/>
            <person name="Alikhan N.F."/>
            <person name="Baker D."/>
            <person name="Gharbi K."/>
            <person name="Hall N."/>
            <person name="Watson M."/>
            <person name="Adriaenssens E.M."/>
            <person name="Foster-Nyarko E."/>
            <person name="Jarju S."/>
            <person name="Secka A."/>
            <person name="Antonio M."/>
            <person name="Oren A."/>
            <person name="Chaudhuri R.R."/>
            <person name="La Ragione R."/>
            <person name="Hildebrand F."/>
            <person name="Pallen M.J."/>
        </authorList>
    </citation>
    <scope>NUCLEOTIDE SEQUENCE</scope>
    <source>
        <strain evidence="8">CHK160-9182</strain>
    </source>
</reference>
<feature type="transmembrane region" description="Helical" evidence="6">
    <location>
        <begin position="235"/>
        <end position="258"/>
    </location>
</feature>
<dbReference type="GO" id="GO:0140359">
    <property type="term" value="F:ABC-type transporter activity"/>
    <property type="evidence" value="ECO:0007669"/>
    <property type="project" value="InterPro"/>
</dbReference>
<evidence type="ECO:0000256" key="1">
    <source>
        <dbReference type="ARBA" id="ARBA00004651"/>
    </source>
</evidence>
<reference evidence="8" key="2">
    <citation type="submission" date="2021-04" db="EMBL/GenBank/DDBJ databases">
        <authorList>
            <person name="Gilroy R."/>
        </authorList>
    </citation>
    <scope>NUCLEOTIDE SEQUENCE</scope>
    <source>
        <strain evidence="8">CHK160-9182</strain>
    </source>
</reference>
<feature type="transmembrane region" description="Helical" evidence="6">
    <location>
        <begin position="20"/>
        <end position="42"/>
    </location>
</feature>
<dbReference type="InterPro" id="IPR051449">
    <property type="entry name" value="ABC-2_transporter_component"/>
</dbReference>
<feature type="domain" description="ABC-2 type transporter transmembrane" evidence="7">
    <location>
        <begin position="28"/>
        <end position="370"/>
    </location>
</feature>